<gene>
    <name evidence="1" type="ORF">EVA69_06160</name>
</gene>
<dbReference type="GO" id="GO:0016787">
    <property type="term" value="F:hydrolase activity"/>
    <property type="evidence" value="ECO:0007669"/>
    <property type="project" value="UniProtKB-KW"/>
</dbReference>
<keyword evidence="1" id="KW-0378">Hydrolase</keyword>
<dbReference type="EMBL" id="SHAH01000108">
    <property type="protein sequence ID" value="RZO74252.1"/>
    <property type="molecule type" value="Genomic_DNA"/>
</dbReference>
<dbReference type="InterPro" id="IPR016878">
    <property type="entry name" value="MICAH-like"/>
</dbReference>
<proteinExistence type="predicted"/>
<dbReference type="PIRSF" id="PIRSF028288">
    <property type="entry name" value="UCP028288"/>
    <property type="match status" value="1"/>
</dbReference>
<accession>A0A520RVI8</accession>
<comment type="caution">
    <text evidence="1">The sequence shown here is derived from an EMBL/GenBank/DDBJ whole genome shotgun (WGS) entry which is preliminary data.</text>
</comment>
<evidence type="ECO:0000313" key="2">
    <source>
        <dbReference type="Proteomes" id="UP000320404"/>
    </source>
</evidence>
<dbReference type="Proteomes" id="UP000320404">
    <property type="component" value="Unassembled WGS sequence"/>
</dbReference>
<protein>
    <submittedName>
        <fullName evidence="1">Phosphoribosyl-AMP cyclohydrolase</fullName>
    </submittedName>
</protein>
<sequence length="159" mass="17495">MSLSITESELEQARESWGNALIEISLAFEEDGIQAARELASKAIDSVYGYAQGPVLFKPTMASGVQTFRPSKEGALAYFVGHSDKYPLDGGFGIKGWREVVSETSESFIQGDVALWMGWVSFTDKNGAITKVDKSWGYKKDEDGNLRIVLHHSSLPFIP</sequence>
<organism evidence="1 2">
    <name type="scientific">OM182 bacterium</name>
    <dbReference type="NCBI Taxonomy" id="2510334"/>
    <lineage>
        <taxon>Bacteria</taxon>
        <taxon>Pseudomonadati</taxon>
        <taxon>Pseudomonadota</taxon>
        <taxon>Gammaproteobacteria</taxon>
        <taxon>OMG group</taxon>
        <taxon>OM182 clade</taxon>
    </lineage>
</organism>
<evidence type="ECO:0000313" key="1">
    <source>
        <dbReference type="EMBL" id="RZO74252.1"/>
    </source>
</evidence>
<dbReference type="AlphaFoldDB" id="A0A520RVI8"/>
<dbReference type="Gene3D" id="3.10.450.50">
    <property type="match status" value="1"/>
</dbReference>
<reference evidence="1 2" key="1">
    <citation type="submission" date="2019-02" db="EMBL/GenBank/DDBJ databases">
        <title>Prokaryotic population dynamics and viral predation in marine succession experiment using metagenomics: the confinement effect.</title>
        <authorList>
            <person name="Haro-Moreno J.M."/>
            <person name="Rodriguez-Valera F."/>
            <person name="Lopez-Perez M."/>
        </authorList>
    </citation>
    <scope>NUCLEOTIDE SEQUENCE [LARGE SCALE GENOMIC DNA]</scope>
    <source>
        <strain evidence="1">MED-G158</strain>
    </source>
</reference>
<name>A0A520RVI8_9GAMM</name>